<dbReference type="Proteomes" id="UP001460270">
    <property type="component" value="Unassembled WGS sequence"/>
</dbReference>
<comment type="caution">
    <text evidence="1">The sequence shown here is derived from an EMBL/GenBank/DDBJ whole genome shotgun (WGS) entry which is preliminary data.</text>
</comment>
<gene>
    <name evidence="1" type="ORF">WMY93_019131</name>
</gene>
<protein>
    <submittedName>
        <fullName evidence="1">Uncharacterized protein</fullName>
    </submittedName>
</protein>
<accession>A0AAW0NG92</accession>
<organism evidence="1 2">
    <name type="scientific">Mugilogobius chulae</name>
    <name type="common">yellowstripe goby</name>
    <dbReference type="NCBI Taxonomy" id="88201"/>
    <lineage>
        <taxon>Eukaryota</taxon>
        <taxon>Metazoa</taxon>
        <taxon>Chordata</taxon>
        <taxon>Craniata</taxon>
        <taxon>Vertebrata</taxon>
        <taxon>Euteleostomi</taxon>
        <taxon>Actinopterygii</taxon>
        <taxon>Neopterygii</taxon>
        <taxon>Teleostei</taxon>
        <taxon>Neoteleostei</taxon>
        <taxon>Acanthomorphata</taxon>
        <taxon>Gobiaria</taxon>
        <taxon>Gobiiformes</taxon>
        <taxon>Gobioidei</taxon>
        <taxon>Gobiidae</taxon>
        <taxon>Gobionellinae</taxon>
        <taxon>Mugilogobius</taxon>
    </lineage>
</organism>
<name>A0AAW0NG92_9GOBI</name>
<evidence type="ECO:0000313" key="1">
    <source>
        <dbReference type="EMBL" id="KAK7898278.1"/>
    </source>
</evidence>
<sequence length="108" mass="11912">MLKACIRTIDPSHTSITGAIAFLPFHFHTSVTKANRKYATEAVVSSVVKKEVTGKGQDPFGGGEQQVHKHKKEVHHFWKVKGSLWHPGTQYPPCTSAGKFGCHRETTA</sequence>
<reference evidence="2" key="1">
    <citation type="submission" date="2024-04" db="EMBL/GenBank/DDBJ databases">
        <title>Salinicola lusitanus LLJ914,a marine bacterium isolated from the Okinawa Trough.</title>
        <authorList>
            <person name="Li J."/>
        </authorList>
    </citation>
    <scope>NUCLEOTIDE SEQUENCE [LARGE SCALE GENOMIC DNA]</scope>
</reference>
<keyword evidence="2" id="KW-1185">Reference proteome</keyword>
<dbReference type="AlphaFoldDB" id="A0AAW0NG92"/>
<proteinExistence type="predicted"/>
<dbReference type="EMBL" id="JBBPFD010000014">
    <property type="protein sequence ID" value="KAK7898278.1"/>
    <property type="molecule type" value="Genomic_DNA"/>
</dbReference>
<evidence type="ECO:0000313" key="2">
    <source>
        <dbReference type="Proteomes" id="UP001460270"/>
    </source>
</evidence>